<dbReference type="Proteomes" id="UP000318538">
    <property type="component" value="Chromosome"/>
</dbReference>
<reference evidence="1 2" key="1">
    <citation type="submission" date="2019-02" db="EMBL/GenBank/DDBJ databases">
        <title>Deep-cultivation of Planctomycetes and their phenomic and genomic characterization uncovers novel biology.</title>
        <authorList>
            <person name="Wiegand S."/>
            <person name="Jogler M."/>
            <person name="Boedeker C."/>
            <person name="Pinto D."/>
            <person name="Vollmers J."/>
            <person name="Rivas-Marin E."/>
            <person name="Kohn T."/>
            <person name="Peeters S.H."/>
            <person name="Heuer A."/>
            <person name="Rast P."/>
            <person name="Oberbeckmann S."/>
            <person name="Bunk B."/>
            <person name="Jeske O."/>
            <person name="Meyerdierks A."/>
            <person name="Storesund J.E."/>
            <person name="Kallscheuer N."/>
            <person name="Luecker S."/>
            <person name="Lage O.M."/>
            <person name="Pohl T."/>
            <person name="Merkel B.J."/>
            <person name="Hornburger P."/>
            <person name="Mueller R.-W."/>
            <person name="Bruemmer F."/>
            <person name="Labrenz M."/>
            <person name="Spormann A.M."/>
            <person name="Op den Camp H."/>
            <person name="Overmann J."/>
            <person name="Amann R."/>
            <person name="Jetten M.S.M."/>
            <person name="Mascher T."/>
            <person name="Medema M.H."/>
            <person name="Devos D.P."/>
            <person name="Kaster A.-K."/>
            <person name="Ovreas L."/>
            <person name="Rohde M."/>
            <person name="Galperin M.Y."/>
            <person name="Jogler C."/>
        </authorList>
    </citation>
    <scope>NUCLEOTIDE SEQUENCE [LARGE SCALE GENOMIC DNA]</scope>
    <source>
        <strain evidence="1 2">K22_7</strain>
    </source>
</reference>
<dbReference type="AlphaFoldDB" id="A0A517NC65"/>
<proteinExistence type="predicted"/>
<evidence type="ECO:0000313" key="2">
    <source>
        <dbReference type="Proteomes" id="UP000318538"/>
    </source>
</evidence>
<accession>A0A517NC65</accession>
<keyword evidence="2" id="KW-1185">Reference proteome</keyword>
<evidence type="ECO:0000313" key="1">
    <source>
        <dbReference type="EMBL" id="QDT04735.1"/>
    </source>
</evidence>
<protein>
    <submittedName>
        <fullName evidence="1">Uncharacterized protein</fullName>
    </submittedName>
</protein>
<dbReference type="EMBL" id="CP036525">
    <property type="protein sequence ID" value="QDT04735.1"/>
    <property type="molecule type" value="Genomic_DNA"/>
</dbReference>
<sequence>MSPSRRILESTLAFAAVVYATSCLCDSVGYSRDPIESAKLEISAEADVIRDLITRRNSEVSVRSAMDPSVVSLDKQIEELRTHTNLPPYWPRDNDRLRNYRATGNAQPTIDALVDRVLLLEAEVRALKTKQNVGE</sequence>
<gene>
    <name evidence="1" type="ORF">K227x_31300</name>
</gene>
<organism evidence="1 2">
    <name type="scientific">Rubripirellula lacrimiformis</name>
    <dbReference type="NCBI Taxonomy" id="1930273"/>
    <lineage>
        <taxon>Bacteria</taxon>
        <taxon>Pseudomonadati</taxon>
        <taxon>Planctomycetota</taxon>
        <taxon>Planctomycetia</taxon>
        <taxon>Pirellulales</taxon>
        <taxon>Pirellulaceae</taxon>
        <taxon>Rubripirellula</taxon>
    </lineage>
</organism>
<name>A0A517NC65_9BACT</name>
<dbReference type="KEGG" id="rlc:K227x_31300"/>
<dbReference type="RefSeq" id="WP_145170509.1">
    <property type="nucleotide sequence ID" value="NZ_CP036525.1"/>
</dbReference>